<evidence type="ECO:0000259" key="1">
    <source>
        <dbReference type="Pfam" id="PF01433"/>
    </source>
</evidence>
<dbReference type="SUPFAM" id="SSF55486">
    <property type="entry name" value="Metalloproteases ('zincins'), catalytic domain"/>
    <property type="match status" value="1"/>
</dbReference>
<dbReference type="GO" id="GO:0005737">
    <property type="term" value="C:cytoplasm"/>
    <property type="evidence" value="ECO:0007669"/>
    <property type="project" value="TreeGrafter"/>
</dbReference>
<dbReference type="OrthoDB" id="1749630at2759"/>
<evidence type="ECO:0000313" key="2">
    <source>
        <dbReference type="EMBL" id="PON77662.1"/>
    </source>
</evidence>
<dbReference type="InterPro" id="IPR027268">
    <property type="entry name" value="Peptidase_M4/M1_CTD_sf"/>
</dbReference>
<dbReference type="GO" id="GO:0042277">
    <property type="term" value="F:peptide binding"/>
    <property type="evidence" value="ECO:0007669"/>
    <property type="project" value="TreeGrafter"/>
</dbReference>
<dbReference type="Proteomes" id="UP000237105">
    <property type="component" value="Unassembled WGS sequence"/>
</dbReference>
<evidence type="ECO:0000313" key="3">
    <source>
        <dbReference type="Proteomes" id="UP000237105"/>
    </source>
</evidence>
<name>A0A2P5DWK2_PARAD</name>
<keyword evidence="2" id="KW-0031">Aminopeptidase</keyword>
<keyword evidence="2" id="KW-0378">Hydrolase</keyword>
<keyword evidence="3" id="KW-1185">Reference proteome</keyword>
<accession>A0A2P5DWK2</accession>
<proteinExistence type="predicted"/>
<dbReference type="InterPro" id="IPR014782">
    <property type="entry name" value="Peptidase_M1_dom"/>
</dbReference>
<reference evidence="3" key="1">
    <citation type="submission" date="2016-06" db="EMBL/GenBank/DDBJ databases">
        <title>Parallel loss of symbiosis genes in relatives of nitrogen-fixing non-legume Parasponia.</title>
        <authorList>
            <person name="Van Velzen R."/>
            <person name="Holmer R."/>
            <person name="Bu F."/>
            <person name="Rutten L."/>
            <person name="Van Zeijl A."/>
            <person name="Liu W."/>
            <person name="Santuari L."/>
            <person name="Cao Q."/>
            <person name="Sharma T."/>
            <person name="Shen D."/>
            <person name="Roswanjaya Y."/>
            <person name="Wardhani T."/>
            <person name="Kalhor M.S."/>
            <person name="Jansen J."/>
            <person name="Van den Hoogen J."/>
            <person name="Gungor B."/>
            <person name="Hartog M."/>
            <person name="Hontelez J."/>
            <person name="Verver J."/>
            <person name="Yang W.-C."/>
            <person name="Schijlen E."/>
            <person name="Repin R."/>
            <person name="Schilthuizen M."/>
            <person name="Schranz E."/>
            <person name="Heidstra R."/>
            <person name="Miyata K."/>
            <person name="Fedorova E."/>
            <person name="Kohlen W."/>
            <person name="Bisseling T."/>
            <person name="Smit S."/>
            <person name="Geurts R."/>
        </authorList>
    </citation>
    <scope>NUCLEOTIDE SEQUENCE [LARGE SCALE GENOMIC DNA]</scope>
    <source>
        <strain evidence="3">cv. WU1-14</strain>
    </source>
</reference>
<dbReference type="STRING" id="3476.A0A2P5DWK2"/>
<dbReference type="GO" id="GO:0016020">
    <property type="term" value="C:membrane"/>
    <property type="evidence" value="ECO:0007669"/>
    <property type="project" value="TreeGrafter"/>
</dbReference>
<dbReference type="PANTHER" id="PTHR11533:SF274">
    <property type="entry name" value="AMINOPEPTIDASE"/>
    <property type="match status" value="1"/>
</dbReference>
<sequence length="153" mass="17098">MLQSYLGDELFQKSLSSYVKRYNGKSAKTEDYWSVLSESGKVDISDLIPSLDEDSSSFNEKTEAKLDQQLWIEVNVDQSGILDDAYALCVAGKQPLTSLISLIDVYRKELDYVVLAKLIDVLQKSLILIGSEAVSELANELKQFFIDLLLPPA</sequence>
<dbReference type="Gene3D" id="1.10.390.10">
    <property type="entry name" value="Neutral Protease Domain 2"/>
    <property type="match status" value="1"/>
</dbReference>
<dbReference type="InterPro" id="IPR050344">
    <property type="entry name" value="Peptidase_M1_aminopeptidases"/>
</dbReference>
<dbReference type="GO" id="GO:0006508">
    <property type="term" value="P:proteolysis"/>
    <property type="evidence" value="ECO:0007669"/>
    <property type="project" value="TreeGrafter"/>
</dbReference>
<dbReference type="Pfam" id="PF01433">
    <property type="entry name" value="Peptidase_M1"/>
    <property type="match status" value="1"/>
</dbReference>
<organism evidence="2 3">
    <name type="scientific">Parasponia andersonii</name>
    <name type="common">Sponia andersonii</name>
    <dbReference type="NCBI Taxonomy" id="3476"/>
    <lineage>
        <taxon>Eukaryota</taxon>
        <taxon>Viridiplantae</taxon>
        <taxon>Streptophyta</taxon>
        <taxon>Embryophyta</taxon>
        <taxon>Tracheophyta</taxon>
        <taxon>Spermatophyta</taxon>
        <taxon>Magnoliopsida</taxon>
        <taxon>eudicotyledons</taxon>
        <taxon>Gunneridae</taxon>
        <taxon>Pentapetalae</taxon>
        <taxon>rosids</taxon>
        <taxon>fabids</taxon>
        <taxon>Rosales</taxon>
        <taxon>Cannabaceae</taxon>
        <taxon>Parasponia</taxon>
    </lineage>
</organism>
<gene>
    <name evidence="2" type="ORF">PanWU01x14_024180</name>
</gene>
<dbReference type="EMBL" id="JXTB01000012">
    <property type="protein sequence ID" value="PON77662.1"/>
    <property type="molecule type" value="Genomic_DNA"/>
</dbReference>
<feature type="domain" description="Peptidase M1 membrane alanine aminopeptidase" evidence="1">
    <location>
        <begin position="1"/>
        <end position="47"/>
    </location>
</feature>
<dbReference type="AlphaFoldDB" id="A0A2P5DWK2"/>
<keyword evidence="2" id="KW-0645">Protease</keyword>
<protein>
    <submittedName>
        <fullName evidence="2">Peptidase M1, alanine aminopeptidase/leukotriene A4 hydrolase</fullName>
    </submittedName>
</protein>
<dbReference type="GO" id="GO:0070006">
    <property type="term" value="F:metalloaminopeptidase activity"/>
    <property type="evidence" value="ECO:0007669"/>
    <property type="project" value="TreeGrafter"/>
</dbReference>
<dbReference type="PANTHER" id="PTHR11533">
    <property type="entry name" value="PROTEASE M1 ZINC METALLOPROTEASE"/>
    <property type="match status" value="1"/>
</dbReference>
<comment type="caution">
    <text evidence="2">The sequence shown here is derived from an EMBL/GenBank/DDBJ whole genome shotgun (WGS) entry which is preliminary data.</text>
</comment>
<dbReference type="GO" id="GO:0005615">
    <property type="term" value="C:extracellular space"/>
    <property type="evidence" value="ECO:0007669"/>
    <property type="project" value="TreeGrafter"/>
</dbReference>
<dbReference type="Gene3D" id="1.10.3480.20">
    <property type="match status" value="1"/>
</dbReference>
<dbReference type="GO" id="GO:0043171">
    <property type="term" value="P:peptide catabolic process"/>
    <property type="evidence" value="ECO:0007669"/>
    <property type="project" value="TreeGrafter"/>
</dbReference>
<dbReference type="GO" id="GO:0008270">
    <property type="term" value="F:zinc ion binding"/>
    <property type="evidence" value="ECO:0007669"/>
    <property type="project" value="InterPro"/>
</dbReference>